<sequence>MLKLGWLVILTSGFTADKREITPEMIKQMAEDYDQKKYNARINIDHAKFATKFGSVLELQAVENNGVTELQAMLEPNAYMLSVIQSGQKLHTSCEIRPNFANTGRYYLTGLALTDEPASLGTSIIKLSSNDPDSNFYSTDEVIEGSSKEEKNIFKKLLSLTNEEESMSKETQALLTKVAEEQSKTTEALLELTEKLTAGKPGGNQEDTAQNNNHGTEENATEKGDKEFATKEEMQELTTALNTAVKAFAESNKTVNDLITKLSAQTDEPARQPANGASADEESGCL</sequence>
<dbReference type="Proteomes" id="UP000027341">
    <property type="component" value="Unassembled WGS sequence"/>
</dbReference>
<dbReference type="InterPro" id="IPR009228">
    <property type="entry name" value="Capsid_scaffold_GpO"/>
</dbReference>
<feature type="region of interest" description="Disordered" evidence="1">
    <location>
        <begin position="196"/>
        <end position="226"/>
    </location>
</feature>
<feature type="region of interest" description="Disordered" evidence="1">
    <location>
        <begin position="260"/>
        <end position="286"/>
    </location>
</feature>
<evidence type="ECO:0008006" key="4">
    <source>
        <dbReference type="Google" id="ProtNLM"/>
    </source>
</evidence>
<feature type="compositionally biased region" description="Basic and acidic residues" evidence="1">
    <location>
        <begin position="215"/>
        <end position="226"/>
    </location>
</feature>
<reference evidence="2 3" key="1">
    <citation type="submission" date="2014-04" db="EMBL/GenBank/DDBJ databases">
        <title>Draft genome sequence of Hydrogenovibrio marinus MH-110, a model organism for aerobic H2 metabolism.</title>
        <authorList>
            <person name="Cha H.J."/>
            <person name="Jo B.H."/>
            <person name="Hwang B.H."/>
        </authorList>
    </citation>
    <scope>NUCLEOTIDE SEQUENCE [LARGE SCALE GENOMIC DNA]</scope>
    <source>
        <strain evidence="2 3">MH-110</strain>
    </source>
</reference>
<protein>
    <recommendedName>
        <fullName evidence="4">Phage capsid scaffolding protein</fullName>
    </recommendedName>
</protein>
<proteinExistence type="predicted"/>
<accession>A0A066ZRF8</accession>
<comment type="caution">
    <text evidence="2">The sequence shown here is derived from an EMBL/GenBank/DDBJ whole genome shotgun (WGS) entry which is preliminary data.</text>
</comment>
<dbReference type="RefSeq" id="WP_051622920.1">
    <property type="nucleotide sequence ID" value="NZ_AP020335.1"/>
</dbReference>
<evidence type="ECO:0000313" key="3">
    <source>
        <dbReference type="Proteomes" id="UP000027341"/>
    </source>
</evidence>
<evidence type="ECO:0000256" key="1">
    <source>
        <dbReference type="SAM" id="MobiDB-lite"/>
    </source>
</evidence>
<dbReference type="EMBL" id="JMIU01000001">
    <property type="protein sequence ID" value="KDN94854.1"/>
    <property type="molecule type" value="Genomic_DNA"/>
</dbReference>
<dbReference type="STRING" id="28885.EI16_00630"/>
<organism evidence="2 3">
    <name type="scientific">Hydrogenovibrio marinus</name>
    <dbReference type="NCBI Taxonomy" id="28885"/>
    <lineage>
        <taxon>Bacteria</taxon>
        <taxon>Pseudomonadati</taxon>
        <taxon>Pseudomonadota</taxon>
        <taxon>Gammaproteobacteria</taxon>
        <taxon>Thiotrichales</taxon>
        <taxon>Piscirickettsiaceae</taxon>
        <taxon>Hydrogenovibrio</taxon>
    </lineage>
</organism>
<evidence type="ECO:0000313" key="2">
    <source>
        <dbReference type="EMBL" id="KDN94854.1"/>
    </source>
</evidence>
<name>A0A066ZRF8_HYDMR</name>
<feature type="compositionally biased region" description="Polar residues" evidence="1">
    <location>
        <begin position="205"/>
        <end position="214"/>
    </location>
</feature>
<gene>
    <name evidence="2" type="ORF">EI16_00630</name>
</gene>
<keyword evidence="3" id="KW-1185">Reference proteome</keyword>
<dbReference type="Pfam" id="PF05929">
    <property type="entry name" value="Phage_GPO"/>
    <property type="match status" value="1"/>
</dbReference>
<dbReference type="AlphaFoldDB" id="A0A066ZRF8"/>